<feature type="compositionally biased region" description="Polar residues" evidence="2">
    <location>
        <begin position="892"/>
        <end position="901"/>
    </location>
</feature>
<reference evidence="4" key="2">
    <citation type="submission" date="2023-06" db="EMBL/GenBank/DDBJ databases">
        <authorList>
            <person name="Swenson N.G."/>
            <person name="Wegrzyn J.L."/>
            <person name="Mcevoy S.L."/>
        </authorList>
    </citation>
    <scope>NUCLEOTIDE SEQUENCE</scope>
    <source>
        <strain evidence="4">NS2018</strain>
        <tissue evidence="4">Leaf</tissue>
    </source>
</reference>
<dbReference type="InterPro" id="IPR058352">
    <property type="entry name" value="DUF8039"/>
</dbReference>
<dbReference type="SUPFAM" id="SSF54236">
    <property type="entry name" value="Ubiquitin-like"/>
    <property type="match status" value="1"/>
</dbReference>
<dbReference type="GO" id="GO:0071818">
    <property type="term" value="C:BAT3 complex"/>
    <property type="evidence" value="ECO:0007669"/>
    <property type="project" value="TreeGrafter"/>
</dbReference>
<feature type="region of interest" description="Disordered" evidence="2">
    <location>
        <begin position="646"/>
        <end position="666"/>
    </location>
</feature>
<evidence type="ECO:0000259" key="3">
    <source>
        <dbReference type="PROSITE" id="PS50053"/>
    </source>
</evidence>
<dbReference type="AlphaFoldDB" id="A0AA39V895"/>
<feature type="region of interest" description="Disordered" evidence="2">
    <location>
        <begin position="1096"/>
        <end position="1125"/>
    </location>
</feature>
<feature type="region of interest" description="Disordered" evidence="2">
    <location>
        <begin position="396"/>
        <end position="446"/>
    </location>
</feature>
<feature type="region of interest" description="Disordered" evidence="2">
    <location>
        <begin position="1150"/>
        <end position="1204"/>
    </location>
</feature>
<protein>
    <recommendedName>
        <fullName evidence="3">Ubiquitin-like domain-containing protein</fullName>
    </recommendedName>
</protein>
<dbReference type="InterPro" id="IPR019956">
    <property type="entry name" value="Ubiquitin_dom"/>
</dbReference>
<evidence type="ECO:0000256" key="2">
    <source>
        <dbReference type="SAM" id="MobiDB-lite"/>
    </source>
</evidence>
<feature type="compositionally biased region" description="Polar residues" evidence="2">
    <location>
        <begin position="649"/>
        <end position="666"/>
    </location>
</feature>
<dbReference type="PROSITE" id="PS50053">
    <property type="entry name" value="UBIQUITIN_2"/>
    <property type="match status" value="1"/>
</dbReference>
<comment type="caution">
    <text evidence="4">The sequence shown here is derived from an EMBL/GenBank/DDBJ whole genome shotgun (WGS) entry which is preliminary data.</text>
</comment>
<keyword evidence="5" id="KW-1185">Reference proteome</keyword>
<proteinExistence type="predicted"/>
<feature type="coiled-coil region" evidence="1">
    <location>
        <begin position="195"/>
        <end position="229"/>
    </location>
</feature>
<feature type="region of interest" description="Disordered" evidence="2">
    <location>
        <begin position="999"/>
        <end position="1048"/>
    </location>
</feature>
<gene>
    <name evidence="4" type="ORF">LWI29_010822</name>
</gene>
<dbReference type="PANTHER" id="PTHR15204">
    <property type="entry name" value="LARGE PROLINE-RICH PROTEIN BAG6"/>
    <property type="match status" value="1"/>
</dbReference>
<feature type="compositionally biased region" description="Basic and acidic residues" evidence="2">
    <location>
        <begin position="1184"/>
        <end position="1193"/>
    </location>
</feature>
<feature type="compositionally biased region" description="Polar residues" evidence="2">
    <location>
        <begin position="1150"/>
        <end position="1164"/>
    </location>
</feature>
<sequence length="1204" mass="130001">MAPRTRKSRETSETPFELPQQDSQNVTITNIEESQASKRKRGCTKMKTIAVDPSSRIEVQFNSLGQAYGDGSVSLSSFLGPLVREIVPYTLSDWRKLPKDTRAILWQCIQRNEKPESTPSRVDVWIRAHQKKNGEAVNTNAAETIAKINSIRDDLPKSSSMNPKEDALAKVLGPENSGRVRGFGKGVTLSKLSILTQRDNQMNQMKNEYDDLKDEVANLRSMINKLVKGQGHNQSSESCEEVSTAPITSPNTMNVNPLNKNCKILDWMGSGEIVAEGRWSSSDPKALVHHVPIGPNAMRVWVDKVRKGETFLWRPTSYMSNIEEAMGSTVAWPADKIRMDGIRFKIGGLLSFGHDHHHEPAEIHELKKMMKTSHEDGSVIGESITGMIMNRKLITTTTTPTSTSETNIGENKANPRASSSKSKSSSDDVESNSPPPATTSSEHSSDDEISHDHYYCLFFLFTFIVPDLRYLHGLRRMESSGTEKFPRVSEAEGSETIIEIKIKTLDSQTYTLKVDKQVPVPALKEQIASVTGVLSEQQRLICRGKVLKDDQLLSAYHVEDGHTLHMVVRQPIPPSADGSHNHPGTSHSHGASSVVIETFNVPDQGDGVPPEISQIVSAVLGSFGFSNIGNGGSGIDVRELASQRLERTSVASGTSDSTQQQAGTRVQLNRPQSAFGIPTAVSLGTLQPPVIPDSLTTLTQYLSHMRSEFDGIGRGGGNNAQAASMHRTEERDSSSQSGTVQEGLPTPASLAEVMRSTRQMLIEQVGESLLQLAGELDNQVNVNDPSLRVNTQSNAWRTGVILHNLGAFLLELGRTTMTLRLGQTPSEAVVNAGPAVFISPTGPNPLMVQPLPFQPGANFSAIPVGSVQPGSGLVNGRGAGFLPRRIDIQIRRGSSMSTANTNREERGNTERPSGQGNSPIGPASENLGNQTTSRNSEGSPFAGESGVRVVPIRTMMAAVPTPFGRLPSDSTGNSLGLYYPVLGRFQHVASGIVSGERGYQASAEHHSAGVQTDQPSVPDPAAPQHNTGDPARNGSLPNLHSRQEPASARSVNISILSASGTQNNQESEQQIPGSVLQLLRSLFPGGEIHVEDTGLQGMASGSVPEPSVTPVQDRGGVSSGPSEAEASINDEGIFLSNLLHQIMPFISQLSSAQQNNTSSEQANTSDHRMAQDSSTHAESSNIETSRRHSDSDPKPPNSKRQKTE</sequence>
<dbReference type="InterPro" id="IPR004252">
    <property type="entry name" value="Probable_transposase_24"/>
</dbReference>
<dbReference type="PANTHER" id="PTHR15204:SF0">
    <property type="entry name" value="LARGE PROLINE-RICH PROTEIN BAG6"/>
    <property type="match status" value="1"/>
</dbReference>
<dbReference type="InterPro" id="IPR029071">
    <property type="entry name" value="Ubiquitin-like_domsf"/>
</dbReference>
<keyword evidence="1" id="KW-0175">Coiled coil</keyword>
<feature type="region of interest" description="Disordered" evidence="2">
    <location>
        <begin position="571"/>
        <end position="590"/>
    </location>
</feature>
<dbReference type="GO" id="GO:0031593">
    <property type="term" value="F:polyubiquitin modification-dependent protein binding"/>
    <property type="evidence" value="ECO:0007669"/>
    <property type="project" value="TreeGrafter"/>
</dbReference>
<feature type="compositionally biased region" description="Polar residues" evidence="2">
    <location>
        <begin position="1171"/>
        <end position="1183"/>
    </location>
</feature>
<accession>A0AA39V895</accession>
<dbReference type="GO" id="GO:0051787">
    <property type="term" value="F:misfolded protein binding"/>
    <property type="evidence" value="ECO:0007669"/>
    <property type="project" value="TreeGrafter"/>
</dbReference>
<feature type="region of interest" description="Disordered" evidence="2">
    <location>
        <begin position="1"/>
        <end position="28"/>
    </location>
</feature>
<dbReference type="GO" id="GO:0036503">
    <property type="term" value="P:ERAD pathway"/>
    <property type="evidence" value="ECO:0007669"/>
    <property type="project" value="TreeGrafter"/>
</dbReference>
<dbReference type="SMART" id="SM00213">
    <property type="entry name" value="UBQ"/>
    <property type="match status" value="1"/>
</dbReference>
<dbReference type="PRINTS" id="PR00348">
    <property type="entry name" value="UBIQUITIN"/>
</dbReference>
<organism evidence="4 5">
    <name type="scientific">Acer saccharum</name>
    <name type="common">Sugar maple</name>
    <dbReference type="NCBI Taxonomy" id="4024"/>
    <lineage>
        <taxon>Eukaryota</taxon>
        <taxon>Viridiplantae</taxon>
        <taxon>Streptophyta</taxon>
        <taxon>Embryophyta</taxon>
        <taxon>Tracheophyta</taxon>
        <taxon>Spermatophyta</taxon>
        <taxon>Magnoliopsida</taxon>
        <taxon>eudicotyledons</taxon>
        <taxon>Gunneridae</taxon>
        <taxon>Pentapetalae</taxon>
        <taxon>rosids</taxon>
        <taxon>malvids</taxon>
        <taxon>Sapindales</taxon>
        <taxon>Sapindaceae</taxon>
        <taxon>Hippocastanoideae</taxon>
        <taxon>Acereae</taxon>
        <taxon>Acer</taxon>
    </lineage>
</organism>
<reference evidence="4" key="1">
    <citation type="journal article" date="2022" name="Plant J.">
        <title>Strategies of tolerance reflected in two North American maple genomes.</title>
        <authorList>
            <person name="McEvoy S.L."/>
            <person name="Sezen U.U."/>
            <person name="Trouern-Trend A."/>
            <person name="McMahon S.M."/>
            <person name="Schaberg P.G."/>
            <person name="Yang J."/>
            <person name="Wegrzyn J.L."/>
            <person name="Swenson N.G."/>
        </authorList>
    </citation>
    <scope>NUCLEOTIDE SEQUENCE</scope>
    <source>
        <strain evidence="4">NS2018</strain>
    </source>
</reference>
<dbReference type="Pfam" id="PF03004">
    <property type="entry name" value="Transposase_24"/>
    <property type="match status" value="1"/>
</dbReference>
<dbReference type="Pfam" id="PF26133">
    <property type="entry name" value="DUF8039"/>
    <property type="match status" value="1"/>
</dbReference>
<evidence type="ECO:0000313" key="5">
    <source>
        <dbReference type="Proteomes" id="UP001168877"/>
    </source>
</evidence>
<evidence type="ECO:0000313" key="4">
    <source>
        <dbReference type="EMBL" id="KAK0571090.1"/>
    </source>
</evidence>
<dbReference type="Gene3D" id="3.10.20.90">
    <property type="entry name" value="Phosphatidylinositol 3-kinase Catalytic Subunit, Chain A, domain 1"/>
    <property type="match status" value="1"/>
</dbReference>
<feature type="region of interest" description="Disordered" evidence="2">
    <location>
        <begin position="885"/>
        <end position="944"/>
    </location>
</feature>
<name>A0AA39V895_ACESA</name>
<feature type="compositionally biased region" description="Low complexity" evidence="2">
    <location>
        <begin position="396"/>
        <end position="406"/>
    </location>
</feature>
<dbReference type="InterPro" id="IPR000626">
    <property type="entry name" value="Ubiquitin-like_dom"/>
</dbReference>
<feature type="domain" description="Ubiquitin-like" evidence="3">
    <location>
        <begin position="498"/>
        <end position="571"/>
    </location>
</feature>
<dbReference type="Pfam" id="PF00240">
    <property type="entry name" value="ubiquitin"/>
    <property type="match status" value="1"/>
</dbReference>
<feature type="compositionally biased region" description="Polar residues" evidence="2">
    <location>
        <begin position="926"/>
        <end position="938"/>
    </location>
</feature>
<dbReference type="Proteomes" id="UP001168877">
    <property type="component" value="Unassembled WGS sequence"/>
</dbReference>
<dbReference type="EMBL" id="JAUESC010000388">
    <property type="protein sequence ID" value="KAK0571090.1"/>
    <property type="molecule type" value="Genomic_DNA"/>
</dbReference>
<feature type="region of interest" description="Disordered" evidence="2">
    <location>
        <begin position="710"/>
        <end position="745"/>
    </location>
</feature>
<dbReference type="FunFam" id="3.10.20.90:FF:000154">
    <property type="entry name" value="Large proline-rich protein BAG6"/>
    <property type="match status" value="1"/>
</dbReference>
<evidence type="ECO:0000256" key="1">
    <source>
        <dbReference type="SAM" id="Coils"/>
    </source>
</evidence>